<keyword evidence="8 13" id="KW-0862">Zinc</keyword>
<feature type="active site" description="Proton acceptor 2" evidence="10">
    <location>
        <position position="378"/>
    </location>
</feature>
<evidence type="ECO:0000256" key="13">
    <source>
        <dbReference type="RuleBase" id="RU361144"/>
    </source>
</evidence>
<dbReference type="Proteomes" id="UP001187531">
    <property type="component" value="Unassembled WGS sequence"/>
</dbReference>
<keyword evidence="13" id="KW-0378">Hydrolase</keyword>
<comment type="caution">
    <text evidence="12">Lacks conserved residue(s) required for the propagation of feature annotation.</text>
</comment>
<keyword evidence="8 13" id="KW-0479">Metal-binding</keyword>
<keyword evidence="4 13" id="KW-0325">Glycoprotein</keyword>
<feature type="active site" description="Proton acceptor 1" evidence="5">
    <location>
        <position position="989"/>
    </location>
</feature>
<dbReference type="GO" id="GO:0008241">
    <property type="term" value="F:peptidyl-dipeptidase activity"/>
    <property type="evidence" value="ECO:0007669"/>
    <property type="project" value="InterPro"/>
</dbReference>
<feature type="disulfide bond" evidence="9 12">
    <location>
        <begin position="957"/>
        <end position="975"/>
    </location>
</feature>
<feature type="binding site" evidence="7">
    <location>
        <position position="1130"/>
    </location>
    <ligand>
        <name>chloride</name>
        <dbReference type="ChEBI" id="CHEBI:17996"/>
        <label>1</label>
    </ligand>
</feature>
<feature type="signal peptide" evidence="16">
    <location>
        <begin position="1"/>
        <end position="16"/>
    </location>
</feature>
<evidence type="ECO:0000256" key="12">
    <source>
        <dbReference type="PROSITE-ProRule" id="PRU01355"/>
    </source>
</evidence>
<gene>
    <name evidence="17" type="ORF">QYM36_018238</name>
</gene>
<feature type="disulfide bond" evidence="9 12">
    <location>
        <begin position="1146"/>
        <end position="1164"/>
    </location>
</feature>
<feature type="binding site" evidence="8">
    <location>
        <position position="992"/>
    </location>
    <ligand>
        <name>Zn(2+)</name>
        <dbReference type="ChEBI" id="CHEBI:29105"/>
        <label>1</label>
        <note>catalytic</note>
    </ligand>
</feature>
<comment type="similarity">
    <text evidence="1 12 13">Belongs to the peptidase M2 family.</text>
</comment>
<feature type="active site" description="Proton acceptor 1" evidence="6">
    <location>
        <position position="378"/>
    </location>
</feature>
<dbReference type="GO" id="GO:0004180">
    <property type="term" value="F:carboxypeptidase activity"/>
    <property type="evidence" value="ECO:0007669"/>
    <property type="project" value="UniProtKB-KW"/>
</dbReference>
<keyword evidence="15" id="KW-0812">Transmembrane</keyword>
<evidence type="ECO:0000256" key="8">
    <source>
        <dbReference type="PIRSR" id="PIRSR601548-3"/>
    </source>
</evidence>
<keyword evidence="18" id="KW-1185">Reference proteome</keyword>
<sequence>MRELYPFLLLLVAVRCQNETANEEAEKFLEEKNEPYNMAMNAMMIKRWAYITDVRPETEQDMIVANGEFQAHQMGVFTEIEEKFNDLSNISPNIIRELKFLKIIGNGALEGEDQDQINSILATMESTYGTAKICPYSGSPDPAEGCEATMNLDDISLRMTESTDYHELIYMWKQWRAVAGKPIKDHYTEFVNLSNKAAVAQGFNDTGKLWNEYYLYHEYSEDMFKEEIGRLWDEIKPLYEQLYTYVRRVLNDKLYDDEMLLFAPMPAHIFGNMWAQSWVNIADYVMFFGNVSSVDATPGMIEKGWTVDDLFLTSQEFFVDLGFDNMTATFWEKSLFERPEDREVQCHASAEDFYSKDDFRIKMCTYVNHEDFITVHHEMGHIAYFMEYENQRYIFRNGANPGFHEAIGDCIALAVSTPAHLRGLGLIEDEENKIPFPLIKGLPQLPEDVTHQEMNYLLRMALDKIPFLPFAVAMDKWRWKVFDGSINPTEYNGEWWRLVEELQGLLSPTEPQPDDFDPGAKYHIPANVEYIRYFVSFILQFQFYDEMCSASHHTGHLFRCDFNGNLEAGTKLRTMMQKGMSQPWNEALQDMIGNGTMSAASLLKYFAPLHKYLEEINEANDERCIGWECDYEDIAREYMAGTYESEMNDKCSSAGKADWNYNTDINSDNEQLSIEASLEFSAYEKHTWDNFITEFDYENFKNETLKRQFKLKSVLGVAALDKIKLEALNKVQSNLKNIYSTGKICPYNEKECDLITSGIPLEGEPGETSIEDILESSQNYDELAYVWEAWRDATGKKMFDYFVSYVSLSNDAAQANGLENYGDLWMMPYDMADEFKNQIEKILNQTMPLYEKIHAYARKKLLEKYTGKFAAKDLIPASLFGNMWAQSWEALYPIVAPYPELPGLDVTDNMVANNWTVEKMFEVSENFYVNLTLEEMPTTYNTSLSMIVKPPNKEVTCHASAWEFCKEEDYRIKMCTGVNMQDLITVHHEMGHIQYFQQYRHASQPYAFREGANPGFHEAVGDLMALSVQTPGHLKKIGLLEEDFTEDERSDLNFLMLTALSKIVFLPFAYVMDRWRWDIFAGQVEQEQWNKHWWDLRATYQGIMPPVLRTNQDLDAGAKYHTAANVEYSRYFVAHILQFQLHKSLCEIAGQFDENDPNKPLYRCDIDGNAEAGEKIRRLLAAGSSIPWPNLLESIIGERELNASAILLYFKPLSDWLDEQLTDDDIGWDPSRVDDWFLPNKLGSDDTVAIIVGSVIAALVLLTLVGYFVGRSRAEKKVKRENEMREAQDYAENNDAYLSDGNNASL</sequence>
<name>A0AA88H9B9_ARTSF</name>
<feature type="active site" description="Proton acceptor 2" evidence="6">
    <location>
        <position position="989"/>
    </location>
</feature>
<keyword evidence="2 16" id="KW-0732">Signal</keyword>
<feature type="active site" description="Proton donor 2" evidence="10">
    <location>
        <position position="523"/>
    </location>
</feature>
<keyword evidence="3 9" id="KW-1015">Disulfide bond</keyword>
<evidence type="ECO:0000256" key="7">
    <source>
        <dbReference type="PIRSR" id="PIRSR601548-2"/>
    </source>
</evidence>
<dbReference type="EMBL" id="JAVRJZ010000109">
    <property type="protein sequence ID" value="KAK2703251.1"/>
    <property type="molecule type" value="Genomic_DNA"/>
</dbReference>
<evidence type="ECO:0000313" key="18">
    <source>
        <dbReference type="Proteomes" id="UP001187531"/>
    </source>
</evidence>
<evidence type="ECO:0000256" key="2">
    <source>
        <dbReference type="ARBA" id="ARBA00022729"/>
    </source>
</evidence>
<comment type="cofactor">
    <cofactor evidence="13">
        <name>Zn(2+)</name>
        <dbReference type="ChEBI" id="CHEBI:29105"/>
    </cofactor>
    <text evidence="13">Binds 2 Zn(2+) ions per subunit.</text>
</comment>
<keyword evidence="15" id="KW-1133">Transmembrane helix</keyword>
<dbReference type="CDD" id="cd06461">
    <property type="entry name" value="M2_ACE"/>
    <property type="match status" value="2"/>
</dbReference>
<comment type="caution">
    <text evidence="17">The sequence shown here is derived from an EMBL/GenBank/DDBJ whole genome shotgun (WGS) entry which is preliminary data.</text>
</comment>
<dbReference type="PROSITE" id="PS52011">
    <property type="entry name" value="PEPTIDASE_M2"/>
    <property type="match status" value="2"/>
</dbReference>
<dbReference type="GO" id="GO:0006508">
    <property type="term" value="P:proteolysis"/>
    <property type="evidence" value="ECO:0007669"/>
    <property type="project" value="UniProtKB-KW"/>
</dbReference>
<dbReference type="InterPro" id="IPR001548">
    <property type="entry name" value="Peptidase_M2"/>
</dbReference>
<protein>
    <recommendedName>
        <fullName evidence="13">Angiotensin-converting enzyme</fullName>
        <ecNumber evidence="13">3.4.-.-</ecNumber>
    </recommendedName>
</protein>
<evidence type="ECO:0000256" key="9">
    <source>
        <dbReference type="PIRSR" id="PIRSR601548-4"/>
    </source>
</evidence>
<dbReference type="EC" id="3.4.-.-" evidence="13"/>
<feature type="binding site" evidence="11">
    <location>
        <position position="377"/>
    </location>
    <ligand>
        <name>Zn(2+)</name>
        <dbReference type="ChEBI" id="CHEBI:29105"/>
        <label>2</label>
        <note>catalytic</note>
    </ligand>
</feature>
<evidence type="ECO:0000256" key="5">
    <source>
        <dbReference type="PIRSR" id="PIRSR601548-1"/>
    </source>
</evidence>
<dbReference type="PANTHER" id="PTHR10514:SF27">
    <property type="entry name" value="ANGIOTENSIN-CONVERTING ENZYME"/>
    <property type="match status" value="1"/>
</dbReference>
<keyword evidence="15" id="KW-0472">Membrane</keyword>
<feature type="active site" description="Proton donor 1" evidence="6">
    <location>
        <position position="523"/>
    </location>
</feature>
<keyword evidence="13" id="KW-0121">Carboxypeptidase</keyword>
<dbReference type="PRINTS" id="PR00791">
    <property type="entry name" value="PEPDIPTASEA"/>
</dbReference>
<feature type="transmembrane region" description="Helical" evidence="15">
    <location>
        <begin position="1248"/>
        <end position="1270"/>
    </location>
</feature>
<feature type="disulfide bond" evidence="12">
    <location>
        <begin position="346"/>
        <end position="364"/>
    </location>
</feature>
<evidence type="ECO:0000256" key="14">
    <source>
        <dbReference type="SAM" id="MobiDB-lite"/>
    </source>
</evidence>
<dbReference type="Pfam" id="PF01401">
    <property type="entry name" value="Peptidase_M2"/>
    <property type="match status" value="2"/>
</dbReference>
<feature type="chain" id="PRO_5041642089" description="Angiotensin-converting enzyme" evidence="16">
    <location>
        <begin position="17"/>
        <end position="1306"/>
    </location>
</feature>
<evidence type="ECO:0000256" key="3">
    <source>
        <dbReference type="ARBA" id="ARBA00023157"/>
    </source>
</evidence>
<feature type="binding site" evidence="7">
    <location>
        <position position="829"/>
    </location>
    <ligand>
        <name>chloride</name>
        <dbReference type="ChEBI" id="CHEBI:17996"/>
        <label>1</label>
    </ligand>
</feature>
<feature type="active site" description="Proton donor 2" evidence="6">
    <location>
        <position position="1121"/>
    </location>
</feature>
<reference evidence="17" key="1">
    <citation type="submission" date="2023-07" db="EMBL/GenBank/DDBJ databases">
        <title>Chromosome-level genome assembly of Artemia franciscana.</title>
        <authorList>
            <person name="Jo E."/>
        </authorList>
    </citation>
    <scope>NUCLEOTIDE SEQUENCE</scope>
    <source>
        <tissue evidence="17">Whole body</tissue>
    </source>
</reference>
<organism evidence="17 18">
    <name type="scientific">Artemia franciscana</name>
    <name type="common">Brine shrimp</name>
    <name type="synonym">Artemia sanfranciscana</name>
    <dbReference type="NCBI Taxonomy" id="6661"/>
    <lineage>
        <taxon>Eukaryota</taxon>
        <taxon>Metazoa</taxon>
        <taxon>Ecdysozoa</taxon>
        <taxon>Arthropoda</taxon>
        <taxon>Crustacea</taxon>
        <taxon>Branchiopoda</taxon>
        <taxon>Anostraca</taxon>
        <taxon>Artemiidae</taxon>
        <taxon>Artemia</taxon>
    </lineage>
</organism>
<feature type="active site" description="Proton donor 1" evidence="5">
    <location>
        <position position="1121"/>
    </location>
</feature>
<evidence type="ECO:0000256" key="11">
    <source>
        <dbReference type="PIRSR" id="PIRSR601548-8"/>
    </source>
</evidence>
<evidence type="ECO:0000256" key="15">
    <source>
        <dbReference type="SAM" id="Phobius"/>
    </source>
</evidence>
<evidence type="ECO:0000256" key="6">
    <source>
        <dbReference type="PIRSR" id="PIRSR601548-11"/>
    </source>
</evidence>
<evidence type="ECO:0000256" key="10">
    <source>
        <dbReference type="PIRSR" id="PIRSR601548-6"/>
    </source>
</evidence>
<accession>A0AA88H9B9</accession>
<evidence type="ECO:0000256" key="1">
    <source>
        <dbReference type="ARBA" id="ARBA00008139"/>
    </source>
</evidence>
<evidence type="ECO:0000256" key="16">
    <source>
        <dbReference type="SAM" id="SignalP"/>
    </source>
</evidence>
<dbReference type="GO" id="GO:0008237">
    <property type="term" value="F:metallopeptidase activity"/>
    <property type="evidence" value="ECO:0007669"/>
    <property type="project" value="UniProtKB-KW"/>
</dbReference>
<evidence type="ECO:0000313" key="17">
    <source>
        <dbReference type="EMBL" id="KAK2703251.1"/>
    </source>
</evidence>
<feature type="binding site" evidence="8">
    <location>
        <position position="1018"/>
    </location>
    <ligand>
        <name>Zn(2+)</name>
        <dbReference type="ChEBI" id="CHEBI:29105"/>
        <label>1</label>
        <note>catalytic</note>
    </ligand>
</feature>
<dbReference type="Gene3D" id="1.10.1370.30">
    <property type="match status" value="2"/>
</dbReference>
<feature type="binding site" evidence="11">
    <location>
        <position position="405"/>
    </location>
    <ligand>
        <name>Zn(2+)</name>
        <dbReference type="ChEBI" id="CHEBI:29105"/>
        <label>2</label>
        <note>catalytic</note>
    </ligand>
</feature>
<keyword evidence="13" id="KW-0645">Protease</keyword>
<dbReference type="GO" id="GO:0005886">
    <property type="term" value="C:plasma membrane"/>
    <property type="evidence" value="ECO:0007669"/>
    <property type="project" value="TreeGrafter"/>
</dbReference>
<feature type="binding site" evidence="11">
    <location>
        <position position="381"/>
    </location>
    <ligand>
        <name>Zn(2+)</name>
        <dbReference type="ChEBI" id="CHEBI:29105"/>
        <label>2</label>
        <note>catalytic</note>
    </ligand>
</feature>
<dbReference type="PANTHER" id="PTHR10514">
    <property type="entry name" value="ANGIOTENSIN-CONVERTING ENZYME"/>
    <property type="match status" value="1"/>
</dbReference>
<evidence type="ECO:0000256" key="4">
    <source>
        <dbReference type="ARBA" id="ARBA00023180"/>
    </source>
</evidence>
<proteinExistence type="inferred from homology"/>
<feature type="region of interest" description="Disordered" evidence="14">
    <location>
        <begin position="1280"/>
        <end position="1306"/>
    </location>
</feature>
<feature type="binding site" evidence="8">
    <location>
        <position position="988"/>
    </location>
    <ligand>
        <name>Zn(2+)</name>
        <dbReference type="ChEBI" id="CHEBI:29105"/>
        <label>1</label>
        <note>catalytic</note>
    </ligand>
</feature>
<dbReference type="SUPFAM" id="SSF55486">
    <property type="entry name" value="Metalloproteases ('zincins'), catalytic domain"/>
    <property type="match status" value="2"/>
</dbReference>
<dbReference type="GO" id="GO:0046872">
    <property type="term" value="F:metal ion binding"/>
    <property type="evidence" value="ECO:0007669"/>
    <property type="project" value="UniProtKB-KW"/>
</dbReference>
<keyword evidence="13" id="KW-0482">Metalloprotease</keyword>